<accession>A0A974GY34</accession>
<name>A0A974GY34_XENLA</name>
<sequence length="69" mass="7409">MQLRGIPVPVGQRVDLPCCTAPQCDGSCRTARPALFPDSGLRRRDHGKVSLSAWRAHPAFASQGNPPIS</sequence>
<dbReference type="EMBL" id="KV536425">
    <property type="protein sequence ID" value="OCT55159.1"/>
    <property type="molecule type" value="Genomic_DNA"/>
</dbReference>
<evidence type="ECO:0000313" key="1">
    <source>
        <dbReference type="EMBL" id="OCT55159.1"/>
    </source>
</evidence>
<gene>
    <name evidence="1" type="ORF">XELAEV_18004301mg</name>
</gene>
<reference evidence="1" key="1">
    <citation type="submission" date="2016-05" db="EMBL/GenBank/DDBJ databases">
        <title>WGS assembly of Xenopus laevis.</title>
        <authorList>
            <person name="Session A."/>
            <person name="Uno Y."/>
            <person name="Kwon T."/>
            <person name="Chapman J."/>
            <person name="Toyoda A."/>
            <person name="Takahashi S."/>
            <person name="Fukui A."/>
            <person name="Hikosaka A."/>
            <person name="Putnam N."/>
            <person name="Stites J."/>
            <person name="Van Heeringen S."/>
            <person name="Quigley I."/>
            <person name="Heinz S."/>
            <person name="Hellsten U."/>
            <person name="Lyons J."/>
            <person name="Suzuki A."/>
            <person name="Kondo M."/>
            <person name="Ogino H."/>
            <person name="Ochi H."/>
            <person name="Bogdanovic O."/>
            <person name="Lister R."/>
            <person name="Georgiou G."/>
            <person name="Paranjpe S."/>
            <person name="Van Kruijsbergen I."/>
            <person name="Mozaffari S."/>
            <person name="Shu S."/>
            <person name="Schmutz J."/>
            <person name="Jenkins J."/>
            <person name="Grimwood J."/>
            <person name="Carlson J."/>
            <person name="Mitros T."/>
            <person name="Simakov O."/>
            <person name="Heald R."/>
            <person name="Miller K."/>
            <person name="Haudenschild C."/>
            <person name="Kuroki Y."/>
            <person name="Tanaka T."/>
            <person name="Michiue T."/>
            <person name="Watanabe M."/>
            <person name="Kinoshita T."/>
            <person name="Ohta Y."/>
            <person name="Mawaribuchi S."/>
            <person name="Suzuki Y."/>
            <person name="Haramoto Y."/>
            <person name="Yamamoto T."/>
            <person name="Takagi C."/>
            <person name="Kitzman J."/>
            <person name="Shendure J."/>
            <person name="Nakayama T."/>
            <person name="Izutsu Y."/>
            <person name="Robert J."/>
            <person name="Dichmann D."/>
            <person name="Flajnik M."/>
            <person name="Houston D."/>
            <person name="Marcotte E."/>
            <person name="Wallingford J."/>
            <person name="Ito Y."/>
            <person name="Asashima M."/>
            <person name="Ueno N."/>
            <person name="Matsuda Y."/>
            <person name="Jan Veenstra G."/>
            <person name="Fujiyama A."/>
            <person name="Harland R."/>
            <person name="Taira M."/>
            <person name="Rokhsar D.S."/>
        </authorList>
    </citation>
    <scope>NUCLEOTIDE SEQUENCE</scope>
    <source>
        <strain evidence="1">J</strain>
        <tissue evidence="1">Blood</tissue>
    </source>
</reference>
<dbReference type="Proteomes" id="UP000694892">
    <property type="component" value="Unassembled WGS sequence"/>
</dbReference>
<organism evidence="1">
    <name type="scientific">Xenopus laevis</name>
    <name type="common">African clawed frog</name>
    <dbReference type="NCBI Taxonomy" id="8355"/>
    <lineage>
        <taxon>Eukaryota</taxon>
        <taxon>Metazoa</taxon>
        <taxon>Chordata</taxon>
        <taxon>Craniata</taxon>
        <taxon>Vertebrata</taxon>
        <taxon>Euteleostomi</taxon>
        <taxon>Amphibia</taxon>
        <taxon>Batrachia</taxon>
        <taxon>Anura</taxon>
        <taxon>Pipoidea</taxon>
        <taxon>Pipidae</taxon>
        <taxon>Xenopodinae</taxon>
        <taxon>Xenopus</taxon>
        <taxon>Xenopus</taxon>
    </lineage>
</organism>
<proteinExistence type="predicted"/>
<dbReference type="AlphaFoldDB" id="A0A974GY34"/>
<protein>
    <submittedName>
        <fullName evidence="1">Uncharacterized protein</fullName>
    </submittedName>
</protein>